<proteinExistence type="predicted"/>
<comment type="caution">
    <text evidence="2">The sequence shown here is derived from an EMBL/GenBank/DDBJ whole genome shotgun (WGS) entry which is preliminary data.</text>
</comment>
<organism evidence="2 3">
    <name type="scientific">Synaphobranchus kaupii</name>
    <name type="common">Kaup's arrowtooth eel</name>
    <dbReference type="NCBI Taxonomy" id="118154"/>
    <lineage>
        <taxon>Eukaryota</taxon>
        <taxon>Metazoa</taxon>
        <taxon>Chordata</taxon>
        <taxon>Craniata</taxon>
        <taxon>Vertebrata</taxon>
        <taxon>Euteleostomi</taxon>
        <taxon>Actinopterygii</taxon>
        <taxon>Neopterygii</taxon>
        <taxon>Teleostei</taxon>
        <taxon>Anguilliformes</taxon>
        <taxon>Synaphobranchidae</taxon>
        <taxon>Synaphobranchus</taxon>
    </lineage>
</organism>
<dbReference type="Proteomes" id="UP001152622">
    <property type="component" value="Chromosome 11"/>
</dbReference>
<name>A0A9Q1IMS3_SYNKA</name>
<accession>A0A9Q1IMS3</accession>
<protein>
    <submittedName>
        <fullName evidence="2">Uncharacterized protein</fullName>
    </submittedName>
</protein>
<gene>
    <name evidence="2" type="ORF">SKAU_G00278500</name>
</gene>
<reference evidence="2" key="1">
    <citation type="journal article" date="2023" name="Science">
        <title>Genome structures resolve the early diversification of teleost fishes.</title>
        <authorList>
            <person name="Parey E."/>
            <person name="Louis A."/>
            <person name="Montfort J."/>
            <person name="Bouchez O."/>
            <person name="Roques C."/>
            <person name="Iampietro C."/>
            <person name="Lluch J."/>
            <person name="Castinel A."/>
            <person name="Donnadieu C."/>
            <person name="Desvignes T."/>
            <person name="Floi Bucao C."/>
            <person name="Jouanno E."/>
            <person name="Wen M."/>
            <person name="Mejri S."/>
            <person name="Dirks R."/>
            <person name="Jansen H."/>
            <person name="Henkel C."/>
            <person name="Chen W.J."/>
            <person name="Zahm M."/>
            <person name="Cabau C."/>
            <person name="Klopp C."/>
            <person name="Thompson A.W."/>
            <person name="Robinson-Rechavi M."/>
            <person name="Braasch I."/>
            <person name="Lecointre G."/>
            <person name="Bobe J."/>
            <person name="Postlethwait J.H."/>
            <person name="Berthelot C."/>
            <person name="Roest Crollius H."/>
            <person name="Guiguen Y."/>
        </authorList>
    </citation>
    <scope>NUCLEOTIDE SEQUENCE</scope>
    <source>
        <strain evidence="2">WJC10195</strain>
    </source>
</reference>
<keyword evidence="3" id="KW-1185">Reference proteome</keyword>
<evidence type="ECO:0000313" key="2">
    <source>
        <dbReference type="EMBL" id="KAJ8346449.1"/>
    </source>
</evidence>
<feature type="region of interest" description="Disordered" evidence="1">
    <location>
        <begin position="129"/>
        <end position="149"/>
    </location>
</feature>
<evidence type="ECO:0000313" key="3">
    <source>
        <dbReference type="Proteomes" id="UP001152622"/>
    </source>
</evidence>
<feature type="region of interest" description="Disordered" evidence="1">
    <location>
        <begin position="191"/>
        <end position="254"/>
    </location>
</feature>
<evidence type="ECO:0000256" key="1">
    <source>
        <dbReference type="SAM" id="MobiDB-lite"/>
    </source>
</evidence>
<dbReference type="AlphaFoldDB" id="A0A9Q1IMS3"/>
<sequence length="254" mass="26657">MKNNLQGIIAAPPRRGKELSSLVRAFTWEDLEACPLDYLGELLDLVAEAYPNPVLDLDGCAMEDLGPCLGHDWCTLDNSEEEESWDEQDGSPWCEWCGNPRHSGGPASGQAKGPEGSALPEATALLPSRKEPTKPSVITVTPPDEPLRLPGIIGNPPEEFQMPAATNPPEVPWLPPCPEVLPEAVALSRGATGGHSCATMSRGPAGSYSSATLSREPAGSHSSAALSRGPARSHSSAIFSRGDAGSGCATTLLR</sequence>
<dbReference type="EMBL" id="JAINUF010000011">
    <property type="protein sequence ID" value="KAJ8346449.1"/>
    <property type="molecule type" value="Genomic_DNA"/>
</dbReference>